<sequence>MNATIFAYKQKDKDSKNTLFWTFNGCPYIYNHIPKQDKPKEEQNNQKPEKKDKKGKKEENKEDKIEPTLCPNIILVLEYPDLIPYVYTDEIAVEKVIGGAKLNAPGIKECPVPFQKGDVVAVRLLGQKDAFAVGVANISSNQLPTKEKGVGVYVSHVLKDQLWEMMISNRNDTS</sequence>
<organism evidence="3 4">
    <name type="scientific">Tritrichomonas musculus</name>
    <dbReference type="NCBI Taxonomy" id="1915356"/>
    <lineage>
        <taxon>Eukaryota</taxon>
        <taxon>Metamonada</taxon>
        <taxon>Parabasalia</taxon>
        <taxon>Tritrichomonadida</taxon>
        <taxon>Tritrichomonadidae</taxon>
        <taxon>Tritrichomonas</taxon>
    </lineage>
</organism>
<evidence type="ECO:0000256" key="1">
    <source>
        <dbReference type="SAM" id="MobiDB-lite"/>
    </source>
</evidence>
<dbReference type="SMART" id="SM00359">
    <property type="entry name" value="PUA"/>
    <property type="match status" value="1"/>
</dbReference>
<dbReference type="PANTHER" id="PTHR12217">
    <property type="entry name" value="EUKARYOTIC TRANSLATION INITIATION FACTOR 2D"/>
    <property type="match status" value="1"/>
</dbReference>
<evidence type="ECO:0000313" key="4">
    <source>
        <dbReference type="Proteomes" id="UP001470230"/>
    </source>
</evidence>
<dbReference type="InterPro" id="IPR015947">
    <property type="entry name" value="PUA-like_sf"/>
</dbReference>
<dbReference type="CDD" id="cd21156">
    <property type="entry name" value="PUA_eIF2d-like"/>
    <property type="match status" value="1"/>
</dbReference>
<dbReference type="InterPro" id="IPR039757">
    <property type="entry name" value="EIF2D"/>
</dbReference>
<evidence type="ECO:0000259" key="2">
    <source>
        <dbReference type="SMART" id="SM00359"/>
    </source>
</evidence>
<protein>
    <submittedName>
        <fullName evidence="3">Eukaryotic translation initiation factor 2D</fullName>
    </submittedName>
</protein>
<accession>A0ABR2H9P2</accession>
<dbReference type="Proteomes" id="UP001470230">
    <property type="component" value="Unassembled WGS sequence"/>
</dbReference>
<feature type="domain" description="PUA" evidence="2">
    <location>
        <begin position="84"/>
        <end position="159"/>
    </location>
</feature>
<dbReference type="Pfam" id="PF26292">
    <property type="entry name" value="PUA_elF2D"/>
    <property type="match status" value="1"/>
</dbReference>
<dbReference type="Gene3D" id="3.10.400.20">
    <property type="match status" value="1"/>
</dbReference>
<comment type="caution">
    <text evidence="3">The sequence shown here is derived from an EMBL/GenBank/DDBJ whole genome shotgun (WGS) entry which is preliminary data.</text>
</comment>
<dbReference type="SUPFAM" id="SSF88697">
    <property type="entry name" value="PUA domain-like"/>
    <property type="match status" value="1"/>
</dbReference>
<gene>
    <name evidence="3" type="ORF">M9Y10_025799</name>
</gene>
<dbReference type="PANTHER" id="PTHR12217:SF4">
    <property type="entry name" value="EUKARYOTIC TRANSLATION INITIATION FACTOR 2D"/>
    <property type="match status" value="1"/>
</dbReference>
<proteinExistence type="predicted"/>
<dbReference type="InterPro" id="IPR048248">
    <property type="entry name" value="PUA_eIF2d-like"/>
</dbReference>
<dbReference type="InterPro" id="IPR004521">
    <property type="entry name" value="Uncharacterised_CHP00451"/>
</dbReference>
<keyword evidence="4" id="KW-1185">Reference proteome</keyword>
<dbReference type="PROSITE" id="PS50890">
    <property type="entry name" value="PUA"/>
    <property type="match status" value="1"/>
</dbReference>
<evidence type="ECO:0000313" key="3">
    <source>
        <dbReference type="EMBL" id="KAK8842933.1"/>
    </source>
</evidence>
<dbReference type="InterPro" id="IPR002478">
    <property type="entry name" value="PUA"/>
</dbReference>
<keyword evidence="3" id="KW-0648">Protein biosynthesis</keyword>
<keyword evidence="3" id="KW-0396">Initiation factor</keyword>
<name>A0ABR2H9P2_9EUKA</name>
<dbReference type="GO" id="GO:0003743">
    <property type="term" value="F:translation initiation factor activity"/>
    <property type="evidence" value="ECO:0007669"/>
    <property type="project" value="UniProtKB-KW"/>
</dbReference>
<reference evidence="3 4" key="1">
    <citation type="submission" date="2024-04" db="EMBL/GenBank/DDBJ databases">
        <title>Tritrichomonas musculus Genome.</title>
        <authorList>
            <person name="Alves-Ferreira E."/>
            <person name="Grigg M."/>
            <person name="Lorenzi H."/>
            <person name="Galac M."/>
        </authorList>
    </citation>
    <scope>NUCLEOTIDE SEQUENCE [LARGE SCALE GENOMIC DNA]</scope>
    <source>
        <strain evidence="3 4">EAF2021</strain>
    </source>
</reference>
<feature type="region of interest" description="Disordered" evidence="1">
    <location>
        <begin position="34"/>
        <end position="63"/>
    </location>
</feature>
<dbReference type="EMBL" id="JAPFFF010000037">
    <property type="protein sequence ID" value="KAK8842933.1"/>
    <property type="molecule type" value="Genomic_DNA"/>
</dbReference>
<dbReference type="NCBIfam" id="TIGR00451">
    <property type="entry name" value="unchar_dom_2"/>
    <property type="match status" value="1"/>
</dbReference>